<evidence type="ECO:0000256" key="4">
    <source>
        <dbReference type="ARBA" id="ARBA00022840"/>
    </source>
</evidence>
<keyword evidence="2" id="KW-0378">Hydrolase</keyword>
<name>A0A183FB86_HELPZ</name>
<dbReference type="InterPro" id="IPR050534">
    <property type="entry name" value="Coronavir_polyprotein_1ab"/>
</dbReference>
<reference evidence="8" key="2">
    <citation type="submission" date="2019-09" db="UniProtKB">
        <authorList>
            <consortium name="WormBaseParasite"/>
        </authorList>
    </citation>
    <scope>IDENTIFICATION</scope>
</reference>
<sequence length="434" mass="48628">MGDTRVWVTAELHLKDTTRFRSYMLSTPHRHMAVGTSLSSVEERANPVLAMLENCRMASTFEPDTTSWLAARAVLAGDADILAQQVEERTSITVNVSGNDVELNADQVNAVNSFNRQSPVLIFDSAYGAGKSLCTAVMAEEVVKRGKTVLVAAVQNSALDVICAKIAELRSDSIRPVRYVSELLSQDAAHNEPFNMATLMENLPSTHGEVMSKNDLAMFEEFAEHRNALRKFVFTGEERGVATREHKRLLFPERYASTRIKKLNRAFIRIYKPNVFLCTISSAINLTIRKSLWRRPSREWSAVLLDEASMIPDATFIALLSRFQYACYTLVGDSKQLPPYVGVHNVPKAVALCSQSVLDVAHRRGNAPVCTIRTVYRPHAGLMRLNSRFFYDDALRCGTPVELRPKSAVACETDESRDSTRSCERERSRGQIRY</sequence>
<dbReference type="Pfam" id="PF13086">
    <property type="entry name" value="AAA_11"/>
    <property type="match status" value="1"/>
</dbReference>
<dbReference type="PANTHER" id="PTHR43788:SF16">
    <property type="entry name" value="HELICASE WITH ZINC FINGER 2"/>
    <property type="match status" value="1"/>
</dbReference>
<dbReference type="GO" id="GO:0043139">
    <property type="term" value="F:5'-3' DNA helicase activity"/>
    <property type="evidence" value="ECO:0007669"/>
    <property type="project" value="TreeGrafter"/>
</dbReference>
<evidence type="ECO:0000259" key="5">
    <source>
        <dbReference type="Pfam" id="PF13086"/>
    </source>
</evidence>
<feature type="domain" description="DNA2/NAM7 helicase helicase" evidence="5">
    <location>
        <begin position="102"/>
        <end position="341"/>
    </location>
</feature>
<dbReference type="SUPFAM" id="SSF52540">
    <property type="entry name" value="P-loop containing nucleoside triphosphate hydrolases"/>
    <property type="match status" value="1"/>
</dbReference>
<keyword evidence="1" id="KW-0547">Nucleotide-binding</keyword>
<dbReference type="InterPro" id="IPR041677">
    <property type="entry name" value="DNA2/NAM7_AAA_11"/>
</dbReference>
<evidence type="ECO:0000313" key="7">
    <source>
        <dbReference type="Proteomes" id="UP000050761"/>
    </source>
</evidence>
<accession>A0A183FB86</accession>
<gene>
    <name evidence="6" type="ORF">HPBE_LOCUS3429</name>
</gene>
<dbReference type="OrthoDB" id="5813042at2759"/>
<proteinExistence type="predicted"/>
<evidence type="ECO:0000256" key="2">
    <source>
        <dbReference type="ARBA" id="ARBA00022801"/>
    </source>
</evidence>
<dbReference type="GO" id="GO:0005524">
    <property type="term" value="F:ATP binding"/>
    <property type="evidence" value="ECO:0007669"/>
    <property type="project" value="UniProtKB-KW"/>
</dbReference>
<reference evidence="6 7" key="1">
    <citation type="submission" date="2018-11" db="EMBL/GenBank/DDBJ databases">
        <authorList>
            <consortium name="Pathogen Informatics"/>
        </authorList>
    </citation>
    <scope>NUCLEOTIDE SEQUENCE [LARGE SCALE GENOMIC DNA]</scope>
</reference>
<evidence type="ECO:0000256" key="1">
    <source>
        <dbReference type="ARBA" id="ARBA00022741"/>
    </source>
</evidence>
<keyword evidence="3" id="KW-0347">Helicase</keyword>
<evidence type="ECO:0000256" key="3">
    <source>
        <dbReference type="ARBA" id="ARBA00022806"/>
    </source>
</evidence>
<dbReference type="PANTHER" id="PTHR43788">
    <property type="entry name" value="DNA2/NAM7 HELICASE FAMILY MEMBER"/>
    <property type="match status" value="1"/>
</dbReference>
<dbReference type="GO" id="GO:0016787">
    <property type="term" value="F:hydrolase activity"/>
    <property type="evidence" value="ECO:0007669"/>
    <property type="project" value="UniProtKB-KW"/>
</dbReference>
<dbReference type="Proteomes" id="UP000050761">
    <property type="component" value="Unassembled WGS sequence"/>
</dbReference>
<dbReference type="EMBL" id="UZAH01008916">
    <property type="protein sequence ID" value="VDO34918.1"/>
    <property type="molecule type" value="Genomic_DNA"/>
</dbReference>
<keyword evidence="4" id="KW-0067">ATP-binding</keyword>
<organism evidence="7 8">
    <name type="scientific">Heligmosomoides polygyrus</name>
    <name type="common">Parasitic roundworm</name>
    <dbReference type="NCBI Taxonomy" id="6339"/>
    <lineage>
        <taxon>Eukaryota</taxon>
        <taxon>Metazoa</taxon>
        <taxon>Ecdysozoa</taxon>
        <taxon>Nematoda</taxon>
        <taxon>Chromadorea</taxon>
        <taxon>Rhabditida</taxon>
        <taxon>Rhabditina</taxon>
        <taxon>Rhabditomorpha</taxon>
        <taxon>Strongyloidea</taxon>
        <taxon>Heligmosomidae</taxon>
        <taxon>Heligmosomoides</taxon>
    </lineage>
</organism>
<keyword evidence="7" id="KW-1185">Reference proteome</keyword>
<evidence type="ECO:0000313" key="8">
    <source>
        <dbReference type="WBParaSite" id="HPBE_0000342801-mRNA-1"/>
    </source>
</evidence>
<dbReference type="WBParaSite" id="HPBE_0000342801-mRNA-1">
    <property type="protein sequence ID" value="HPBE_0000342801-mRNA-1"/>
    <property type="gene ID" value="HPBE_0000342801"/>
</dbReference>
<protein>
    <submittedName>
        <fullName evidence="8">AAA_11 domain-containing protein</fullName>
    </submittedName>
</protein>
<evidence type="ECO:0000313" key="6">
    <source>
        <dbReference type="EMBL" id="VDO34918.1"/>
    </source>
</evidence>
<accession>A0A3P7XZG8</accession>
<dbReference type="InterPro" id="IPR027417">
    <property type="entry name" value="P-loop_NTPase"/>
</dbReference>
<dbReference type="Gene3D" id="3.40.50.300">
    <property type="entry name" value="P-loop containing nucleotide triphosphate hydrolases"/>
    <property type="match status" value="1"/>
</dbReference>
<dbReference type="AlphaFoldDB" id="A0A183FB86"/>